<dbReference type="GO" id="GO:0006508">
    <property type="term" value="P:proteolysis"/>
    <property type="evidence" value="ECO:0007669"/>
    <property type="project" value="UniProtKB-KW"/>
</dbReference>
<dbReference type="GO" id="GO:0008237">
    <property type="term" value="F:metallopeptidase activity"/>
    <property type="evidence" value="ECO:0007669"/>
    <property type="project" value="UniProtKB-KW"/>
</dbReference>
<keyword evidence="8 12" id="KW-0862">Zinc</keyword>
<dbReference type="GO" id="GO:0004301">
    <property type="term" value="F:epoxide hydrolase activity"/>
    <property type="evidence" value="ECO:0007669"/>
    <property type="project" value="TreeGrafter"/>
</dbReference>
<dbReference type="GO" id="GO:0005886">
    <property type="term" value="C:plasma membrane"/>
    <property type="evidence" value="ECO:0007669"/>
    <property type="project" value="UniProtKB-SubCell"/>
</dbReference>
<dbReference type="Proteomes" id="UP000192247">
    <property type="component" value="Unassembled WGS sequence"/>
</dbReference>
<dbReference type="Gene3D" id="2.60.40.1730">
    <property type="entry name" value="tricorn interacting facor f3 domain"/>
    <property type="match status" value="1"/>
</dbReference>
<accession>A0A1V9XDF3</accession>
<reference evidence="14 15" key="1">
    <citation type="journal article" date="2017" name="Gigascience">
        <title>Draft genome of the honey bee ectoparasitic mite, Tropilaelaps mercedesae, is shaped by the parasitic life history.</title>
        <authorList>
            <person name="Dong X."/>
            <person name="Armstrong S.D."/>
            <person name="Xia D."/>
            <person name="Makepeace B.L."/>
            <person name="Darby A.C."/>
            <person name="Kadowaki T."/>
        </authorList>
    </citation>
    <scope>NUCLEOTIDE SEQUENCE [LARGE SCALE GENOMIC DNA]</scope>
    <source>
        <strain evidence="14">Wuxi-XJTLU</strain>
    </source>
</reference>
<keyword evidence="7 14" id="KW-0378">Hydrolase</keyword>
<dbReference type="OrthoDB" id="79562at2759"/>
<dbReference type="GO" id="GO:0004177">
    <property type="term" value="F:aminopeptidase activity"/>
    <property type="evidence" value="ECO:0007669"/>
    <property type="project" value="TreeGrafter"/>
</dbReference>
<dbReference type="Gene3D" id="3.30.2010.30">
    <property type="match status" value="1"/>
</dbReference>
<dbReference type="CDD" id="cd09599">
    <property type="entry name" value="M1_LTA4H"/>
    <property type="match status" value="1"/>
</dbReference>
<keyword evidence="4" id="KW-0963">Cytoplasm</keyword>
<dbReference type="InterPro" id="IPR045357">
    <property type="entry name" value="Aminopeptidase_N-like_N"/>
</dbReference>
<sequence>MRRPRGVNNAMLICASIVLSSLMAFMTFRHLVHSRPHFCRRLKAALLKPLSGSVGFATKTRPNTNYSRRYRRAWDPLNARPTRADMVRPTGDHAGRFSVAGAVTSVVLLLCHATTLAKQQKSGAFVARPYTSSPDTAETSANFVPDPNSRSNPNEAVTTHFHWRASVDFDKKVINAVVRYEVARQPGARNIVFDASPDLKVHSVSDAEGNPLEFAHLPEDMFGVPLSVTLPKNDGNVKIVISYSTSPSAGGLQWLEPAQTLRKSQPFMYSQNQAIFARTMIPCQDTPQVKMTFSADVDVPDGLVALMGARRVPLRQPRHNVTEYSTSVGGIDKQMLPKPTKMFRFRQDVPIPSYLIAIAVGDLKSRRIGRISELWAEEEWLEKAAYDFGDIDRMLDAAEAIVGPYRFGIYDILVLPPSFPYGGMENPCLTFVTSTLLTGDRSLASVVIHELAHSWFGDLVTTKTNEHFWLNEGFTVFLERKIDGTLFGEEKRRFSAKIGYVELREYVENFGDRKTTKLVTNLTNTNPADVFSRVPYEKGHTFLWYLEEIVGGAERMNAFLRSYVNEFAFRAVDSDDMKRSFLTFFNDTKAVRSVDWDSWFYGDGLPSYVPNFNTTAETQVNLLLEKWRNITRDDLELVSSADVENFTPQQKIAFLTSVNAEKMRLTDNALEKMSAKYKFNTSSNSEILAAWLIAALRNRYEPALEPAKDFVRRVGRMKFLFPIFDELLLWTEKRNEVEQLYDEIRPGLMEVSRRTLDGPLTPRNRGVR</sequence>
<dbReference type="Pfam" id="PF17900">
    <property type="entry name" value="Peptidase_M1_N"/>
    <property type="match status" value="1"/>
</dbReference>
<evidence type="ECO:0000256" key="10">
    <source>
        <dbReference type="PIRSR" id="PIRSR634015-1"/>
    </source>
</evidence>
<evidence type="ECO:0000256" key="2">
    <source>
        <dbReference type="ARBA" id="ARBA00004609"/>
    </source>
</evidence>
<dbReference type="Pfam" id="PF01433">
    <property type="entry name" value="Peptidase_M1"/>
    <property type="match status" value="1"/>
</dbReference>
<dbReference type="Gene3D" id="1.25.40.320">
    <property type="entry name" value="Peptidase M1, leukotriene A4 hydrolase/aminopeptidase C-terminal domain"/>
    <property type="match status" value="1"/>
</dbReference>
<feature type="binding site" evidence="11">
    <location>
        <begin position="716"/>
        <end position="718"/>
    </location>
    <ligand>
        <name>a peptide</name>
        <dbReference type="ChEBI" id="CHEBI:60466"/>
    </ligand>
</feature>
<feature type="domain" description="Peptidase M1 leukotriene A4 hydrolase/aminopeptidase C-terminal" evidence="13">
    <location>
        <begin position="614"/>
        <end position="760"/>
    </location>
</feature>
<evidence type="ECO:0000256" key="1">
    <source>
        <dbReference type="ARBA" id="ARBA00004496"/>
    </source>
</evidence>
<name>A0A1V9XDF3_9ACAR</name>
<evidence type="ECO:0000256" key="3">
    <source>
        <dbReference type="ARBA" id="ARBA00010136"/>
    </source>
</evidence>
<evidence type="ECO:0000256" key="4">
    <source>
        <dbReference type="ARBA" id="ARBA00022490"/>
    </source>
</evidence>
<dbReference type="InterPro" id="IPR001930">
    <property type="entry name" value="Peptidase_M1"/>
</dbReference>
<evidence type="ECO:0000259" key="13">
    <source>
        <dbReference type="SMART" id="SM01263"/>
    </source>
</evidence>
<protein>
    <submittedName>
        <fullName evidence="14">Leukotriene A-4 hydrolase-like</fullName>
    </submittedName>
</protein>
<keyword evidence="9" id="KW-0482">Metalloprotease</keyword>
<dbReference type="SUPFAM" id="SSF55486">
    <property type="entry name" value="Metalloproteases ('zincins'), catalytic domain"/>
    <property type="match status" value="1"/>
</dbReference>
<evidence type="ECO:0000256" key="8">
    <source>
        <dbReference type="ARBA" id="ARBA00022833"/>
    </source>
</evidence>
<evidence type="ECO:0000256" key="7">
    <source>
        <dbReference type="ARBA" id="ARBA00022801"/>
    </source>
</evidence>
<evidence type="ECO:0000313" key="14">
    <source>
        <dbReference type="EMBL" id="OQR71362.1"/>
    </source>
</evidence>
<feature type="active site" description="Proton acceptor" evidence="10">
    <location>
        <position position="450"/>
    </location>
</feature>
<dbReference type="InterPro" id="IPR049980">
    <property type="entry name" value="LTA4H_cat"/>
</dbReference>
<dbReference type="FunFam" id="1.10.390.10:FF:000003">
    <property type="entry name" value="Leukotriene A(4) hydrolase"/>
    <property type="match status" value="1"/>
</dbReference>
<dbReference type="InterPro" id="IPR042097">
    <property type="entry name" value="Aminopeptidase_N-like_N_sf"/>
</dbReference>
<evidence type="ECO:0000256" key="9">
    <source>
        <dbReference type="ARBA" id="ARBA00023049"/>
    </source>
</evidence>
<comment type="caution">
    <text evidence="14">The sequence shown here is derived from an EMBL/GenBank/DDBJ whole genome shotgun (WGS) entry which is preliminary data.</text>
</comment>
<dbReference type="InterPro" id="IPR038502">
    <property type="entry name" value="M1_LTA-4_hydro/amino_C_sf"/>
</dbReference>
<dbReference type="Pfam" id="PF09127">
    <property type="entry name" value="Leuk-A4-hydro_C"/>
    <property type="match status" value="1"/>
</dbReference>
<keyword evidence="15" id="KW-1185">Reference proteome</keyword>
<dbReference type="InterPro" id="IPR014782">
    <property type="entry name" value="Peptidase_M1_dom"/>
</dbReference>
<comment type="cofactor">
    <cofactor evidence="12">
        <name>Zn(2+)</name>
        <dbReference type="ChEBI" id="CHEBI:29105"/>
    </cofactor>
    <text evidence="12">Binds 1 zinc ion per subunit.</text>
</comment>
<feature type="binding site" evidence="12">
    <location>
        <position position="453"/>
    </location>
    <ligand>
        <name>Zn(2+)</name>
        <dbReference type="ChEBI" id="CHEBI:29105"/>
        <note>catalytic</note>
    </ligand>
</feature>
<evidence type="ECO:0000256" key="6">
    <source>
        <dbReference type="ARBA" id="ARBA00022723"/>
    </source>
</evidence>
<dbReference type="InterPro" id="IPR034015">
    <property type="entry name" value="M1_LTA4H"/>
</dbReference>
<evidence type="ECO:0000313" key="15">
    <source>
        <dbReference type="Proteomes" id="UP000192247"/>
    </source>
</evidence>
<dbReference type="Gene3D" id="1.10.390.10">
    <property type="entry name" value="Neutral Protease Domain 2"/>
    <property type="match status" value="1"/>
</dbReference>
<dbReference type="EMBL" id="MNPL01014785">
    <property type="protein sequence ID" value="OQR71362.1"/>
    <property type="molecule type" value="Genomic_DNA"/>
</dbReference>
<keyword evidence="5" id="KW-0645">Protease</keyword>
<dbReference type="FunFam" id="3.30.2010.30:FF:000001">
    <property type="entry name" value="Leukotriene A(4) hydrolase"/>
    <property type="match status" value="1"/>
</dbReference>
<evidence type="ECO:0000256" key="11">
    <source>
        <dbReference type="PIRSR" id="PIRSR634015-2"/>
    </source>
</evidence>
<feature type="binding site" evidence="11">
    <location>
        <begin position="420"/>
        <end position="425"/>
    </location>
    <ligand>
        <name>a peptide</name>
        <dbReference type="ChEBI" id="CHEBI:60466"/>
    </ligand>
</feature>
<evidence type="ECO:0000256" key="5">
    <source>
        <dbReference type="ARBA" id="ARBA00022670"/>
    </source>
</evidence>
<feature type="binding site" evidence="12">
    <location>
        <position position="449"/>
    </location>
    <ligand>
        <name>Zn(2+)</name>
        <dbReference type="ChEBI" id="CHEBI:29105"/>
        <note>catalytic</note>
    </ligand>
</feature>
<dbReference type="PANTHER" id="PTHR45726">
    <property type="entry name" value="LEUKOTRIENE A-4 HYDROLASE"/>
    <property type="match status" value="1"/>
</dbReference>
<dbReference type="InParanoid" id="A0A1V9XDF3"/>
<comment type="similarity">
    <text evidence="3">Belongs to the peptidase M1 family.</text>
</comment>
<dbReference type="InterPro" id="IPR016024">
    <property type="entry name" value="ARM-type_fold"/>
</dbReference>
<evidence type="ECO:0000256" key="12">
    <source>
        <dbReference type="PIRSR" id="PIRSR634015-3"/>
    </source>
</evidence>
<proteinExistence type="inferred from homology"/>
<feature type="binding site" evidence="12">
    <location>
        <position position="472"/>
    </location>
    <ligand>
        <name>Zn(2+)</name>
        <dbReference type="ChEBI" id="CHEBI:29105"/>
        <note>catalytic</note>
    </ligand>
</feature>
<feature type="active site" description="Proton donor" evidence="10">
    <location>
        <position position="536"/>
    </location>
</feature>
<gene>
    <name evidence="14" type="ORF">BIW11_11048</name>
</gene>
<dbReference type="SUPFAM" id="SSF63737">
    <property type="entry name" value="Leukotriene A4 hydrolase N-terminal domain"/>
    <property type="match status" value="1"/>
</dbReference>
<dbReference type="PANTHER" id="PTHR45726:SF3">
    <property type="entry name" value="LEUKOTRIENE A-4 HYDROLASE"/>
    <property type="match status" value="1"/>
</dbReference>
<feature type="binding site" evidence="11">
    <location>
        <begin position="271"/>
        <end position="273"/>
    </location>
    <ligand>
        <name>a peptide</name>
        <dbReference type="ChEBI" id="CHEBI:60466"/>
    </ligand>
</feature>
<dbReference type="InterPro" id="IPR015211">
    <property type="entry name" value="Peptidase_M1_C"/>
</dbReference>
<dbReference type="GO" id="GO:0008270">
    <property type="term" value="F:zinc ion binding"/>
    <property type="evidence" value="ECO:0007669"/>
    <property type="project" value="InterPro"/>
</dbReference>
<organism evidence="14 15">
    <name type="scientific">Tropilaelaps mercedesae</name>
    <dbReference type="NCBI Taxonomy" id="418985"/>
    <lineage>
        <taxon>Eukaryota</taxon>
        <taxon>Metazoa</taxon>
        <taxon>Ecdysozoa</taxon>
        <taxon>Arthropoda</taxon>
        <taxon>Chelicerata</taxon>
        <taxon>Arachnida</taxon>
        <taxon>Acari</taxon>
        <taxon>Parasitiformes</taxon>
        <taxon>Mesostigmata</taxon>
        <taxon>Gamasina</taxon>
        <taxon>Dermanyssoidea</taxon>
        <taxon>Laelapidae</taxon>
        <taxon>Tropilaelaps</taxon>
    </lineage>
</organism>
<dbReference type="STRING" id="418985.A0A1V9XDF3"/>
<dbReference type="PRINTS" id="PR00756">
    <property type="entry name" value="ALADIPTASE"/>
</dbReference>
<dbReference type="InterPro" id="IPR027268">
    <property type="entry name" value="Peptidase_M4/M1_CTD_sf"/>
</dbReference>
<dbReference type="SUPFAM" id="SSF48371">
    <property type="entry name" value="ARM repeat"/>
    <property type="match status" value="1"/>
</dbReference>
<comment type="subcellular location">
    <subcellularLocation>
        <location evidence="2">Cell membrane</location>
        <topology evidence="2">Lipid-anchor</topology>
        <topology evidence="2">GPI-anchor</topology>
    </subcellularLocation>
    <subcellularLocation>
        <location evidence="1">Cytoplasm</location>
    </subcellularLocation>
</comment>
<dbReference type="GO" id="GO:0043171">
    <property type="term" value="P:peptide catabolic process"/>
    <property type="evidence" value="ECO:0007669"/>
    <property type="project" value="TreeGrafter"/>
</dbReference>
<dbReference type="SMART" id="SM01263">
    <property type="entry name" value="Leuk-A4-hydro_C"/>
    <property type="match status" value="1"/>
</dbReference>
<dbReference type="GO" id="GO:0005829">
    <property type="term" value="C:cytosol"/>
    <property type="evidence" value="ECO:0007669"/>
    <property type="project" value="TreeGrafter"/>
</dbReference>
<dbReference type="AlphaFoldDB" id="A0A1V9XDF3"/>
<keyword evidence="6 12" id="KW-0479">Metal-binding</keyword>